<protein>
    <submittedName>
        <fullName evidence="7">Eukaryotic rRNA processing</fullName>
    </submittedName>
</protein>
<organism evidence="7 8">
    <name type="scientific">Mycena sanguinolenta</name>
    <dbReference type="NCBI Taxonomy" id="230812"/>
    <lineage>
        <taxon>Eukaryota</taxon>
        <taxon>Fungi</taxon>
        <taxon>Dikarya</taxon>
        <taxon>Basidiomycota</taxon>
        <taxon>Agaricomycotina</taxon>
        <taxon>Agaricomycetes</taxon>
        <taxon>Agaricomycetidae</taxon>
        <taxon>Agaricales</taxon>
        <taxon>Marasmiineae</taxon>
        <taxon>Mycenaceae</taxon>
        <taxon>Mycena</taxon>
    </lineage>
</organism>
<evidence type="ECO:0000256" key="4">
    <source>
        <dbReference type="ARBA" id="ARBA00023054"/>
    </source>
</evidence>
<feature type="compositionally biased region" description="Acidic residues" evidence="6">
    <location>
        <begin position="137"/>
        <end position="177"/>
    </location>
</feature>
<evidence type="ECO:0000256" key="5">
    <source>
        <dbReference type="ARBA" id="ARBA00023242"/>
    </source>
</evidence>
<evidence type="ECO:0000256" key="1">
    <source>
        <dbReference type="ARBA" id="ARBA00004604"/>
    </source>
</evidence>
<keyword evidence="3" id="KW-0690">Ribosome biogenesis</keyword>
<dbReference type="GO" id="GO:0006364">
    <property type="term" value="P:rRNA processing"/>
    <property type="evidence" value="ECO:0007669"/>
    <property type="project" value="TreeGrafter"/>
</dbReference>
<feature type="region of interest" description="Disordered" evidence="6">
    <location>
        <begin position="353"/>
        <end position="425"/>
    </location>
</feature>
<reference evidence="7" key="1">
    <citation type="submission" date="2020-05" db="EMBL/GenBank/DDBJ databases">
        <title>Mycena genomes resolve the evolution of fungal bioluminescence.</title>
        <authorList>
            <person name="Tsai I.J."/>
        </authorList>
    </citation>
    <scope>NUCLEOTIDE SEQUENCE</scope>
    <source>
        <strain evidence="7">160909Yilan</strain>
    </source>
</reference>
<dbReference type="GO" id="GO:0030687">
    <property type="term" value="C:preribosome, large subunit precursor"/>
    <property type="evidence" value="ECO:0007669"/>
    <property type="project" value="TreeGrafter"/>
</dbReference>
<dbReference type="PANTHER" id="PTHR13028">
    <property type="entry name" value="RRNA PROCESSING PROTEIN EBNA1-BINDING PROTEIN-RELATED"/>
    <property type="match status" value="1"/>
</dbReference>
<feature type="compositionally biased region" description="Basic and acidic residues" evidence="6">
    <location>
        <begin position="86"/>
        <end position="95"/>
    </location>
</feature>
<comment type="caution">
    <text evidence="7">The sequence shown here is derived from an EMBL/GenBank/DDBJ whole genome shotgun (WGS) entry which is preliminary data.</text>
</comment>
<evidence type="ECO:0000313" key="7">
    <source>
        <dbReference type="EMBL" id="KAF7348208.1"/>
    </source>
</evidence>
<feature type="region of interest" description="Disordered" evidence="6">
    <location>
        <begin position="1"/>
        <end position="180"/>
    </location>
</feature>
<dbReference type="PANTHER" id="PTHR13028:SF0">
    <property type="entry name" value="RRNA-PROCESSING PROTEIN EBP2-RELATED"/>
    <property type="match status" value="1"/>
</dbReference>
<feature type="compositionally biased region" description="Low complexity" evidence="6">
    <location>
        <begin position="1"/>
        <end position="37"/>
    </location>
</feature>
<accession>A0A8H7CUU1</accession>
<feature type="compositionally biased region" description="Basic and acidic residues" evidence="6">
    <location>
        <begin position="312"/>
        <end position="325"/>
    </location>
</feature>
<dbReference type="AlphaFoldDB" id="A0A8H7CUU1"/>
<dbReference type="Proteomes" id="UP000623467">
    <property type="component" value="Unassembled WGS sequence"/>
</dbReference>
<evidence type="ECO:0000256" key="6">
    <source>
        <dbReference type="SAM" id="MobiDB-lite"/>
    </source>
</evidence>
<dbReference type="GO" id="GO:0042273">
    <property type="term" value="P:ribosomal large subunit biogenesis"/>
    <property type="evidence" value="ECO:0007669"/>
    <property type="project" value="TreeGrafter"/>
</dbReference>
<feature type="region of interest" description="Disordered" evidence="6">
    <location>
        <begin position="312"/>
        <end position="341"/>
    </location>
</feature>
<evidence type="ECO:0000313" key="8">
    <source>
        <dbReference type="Proteomes" id="UP000623467"/>
    </source>
</evidence>
<keyword evidence="8" id="KW-1185">Reference proteome</keyword>
<dbReference type="OrthoDB" id="443772at2759"/>
<feature type="compositionally biased region" description="Acidic residues" evidence="6">
    <location>
        <begin position="115"/>
        <end position="128"/>
    </location>
</feature>
<comment type="subcellular location">
    <subcellularLocation>
        <location evidence="1">Nucleus</location>
        <location evidence="1">Nucleolus</location>
    </subcellularLocation>
</comment>
<sequence>MPSASKGTKGSTKSASSSKSPAKASTSKPAAAGPSKPSKTKPKDADVIPVAAEEAEDADEDWEDADSDESMESDEDSEDDGVDEAGMERLMKALGDDGLDEFEQMQLHLTLGGEGGEEDDEDTSDEEFIPGKNADAGSDDAEGSDSEDDEEQLDGEEDGEEGEEDVALDDVESVDEDAVPRQKIEIDNTVALARIRETIQLDPSLPWTETLVLTYPDAIEVDVNDDLNRELAFYKQALHGANAARALAAKHNFPFTRPADYFAEMVKSDAHMERIRQRLLDESAGIKKSEDKRKEREGKKFGKQVQIERLKEREKGKKEMEERLKGLKRKRGDMLDKPNVDDGEFDIAVEDAIADRPAKRGRGAAPGGRGGPKLTRKSRDQKFGFGGAGKRSKSNTRESTDDFGGGGKRGGFGGRGGRGGARGGRFARRVRAGWCAW</sequence>
<gene>
    <name evidence="7" type="ORF">MSAN_01774000</name>
</gene>
<comment type="similarity">
    <text evidence="2">Belongs to the EBP2 family.</text>
</comment>
<dbReference type="InterPro" id="IPR008610">
    <property type="entry name" value="Ebp2"/>
</dbReference>
<proteinExistence type="inferred from homology"/>
<evidence type="ECO:0000256" key="3">
    <source>
        <dbReference type="ARBA" id="ARBA00022517"/>
    </source>
</evidence>
<name>A0A8H7CUU1_9AGAR</name>
<dbReference type="Pfam" id="PF05890">
    <property type="entry name" value="Ebp2"/>
    <property type="match status" value="1"/>
</dbReference>
<evidence type="ECO:0000256" key="2">
    <source>
        <dbReference type="ARBA" id="ARBA00007336"/>
    </source>
</evidence>
<keyword evidence="4" id="KW-0175">Coiled coil</keyword>
<dbReference type="EMBL" id="JACAZH010000017">
    <property type="protein sequence ID" value="KAF7348208.1"/>
    <property type="molecule type" value="Genomic_DNA"/>
</dbReference>
<dbReference type="GO" id="GO:0034399">
    <property type="term" value="C:nuclear periphery"/>
    <property type="evidence" value="ECO:0007669"/>
    <property type="project" value="TreeGrafter"/>
</dbReference>
<feature type="compositionally biased region" description="Acidic residues" evidence="6">
    <location>
        <begin position="53"/>
        <end position="85"/>
    </location>
</feature>
<keyword evidence="5" id="KW-0539">Nucleus</keyword>
<feature type="compositionally biased region" description="Gly residues" evidence="6">
    <location>
        <begin position="403"/>
        <end position="423"/>
    </location>
</feature>
<dbReference type="GO" id="GO:0005730">
    <property type="term" value="C:nucleolus"/>
    <property type="evidence" value="ECO:0007669"/>
    <property type="project" value="UniProtKB-SubCell"/>
</dbReference>